<keyword evidence="8" id="KW-0472">Membrane</keyword>
<keyword evidence="4" id="KW-0597">Phosphoprotein</keyword>
<evidence type="ECO:0000313" key="11">
    <source>
        <dbReference type="EMBL" id="SJZ38276.1"/>
    </source>
</evidence>
<dbReference type="SMART" id="SM00387">
    <property type="entry name" value="HATPase_c"/>
    <property type="match status" value="1"/>
</dbReference>
<dbReference type="InterPro" id="IPR005467">
    <property type="entry name" value="His_kinase_dom"/>
</dbReference>
<dbReference type="Pfam" id="PF00512">
    <property type="entry name" value="HisKA"/>
    <property type="match status" value="1"/>
</dbReference>
<dbReference type="InterPro" id="IPR003661">
    <property type="entry name" value="HisK_dim/P_dom"/>
</dbReference>
<comment type="subcellular location">
    <subcellularLocation>
        <location evidence="2">Membrane</location>
    </subcellularLocation>
</comment>
<feature type="domain" description="HAMP" evidence="10">
    <location>
        <begin position="150"/>
        <end position="202"/>
    </location>
</feature>
<dbReference type="InterPro" id="IPR003594">
    <property type="entry name" value="HATPase_dom"/>
</dbReference>
<comment type="catalytic activity">
    <reaction evidence="1">
        <text>ATP + protein L-histidine = ADP + protein N-phospho-L-histidine.</text>
        <dbReference type="EC" id="2.7.13.3"/>
    </reaction>
</comment>
<dbReference type="EC" id="2.7.13.3" evidence="3"/>
<evidence type="ECO:0000256" key="3">
    <source>
        <dbReference type="ARBA" id="ARBA00012438"/>
    </source>
</evidence>
<dbReference type="GO" id="GO:0005886">
    <property type="term" value="C:plasma membrane"/>
    <property type="evidence" value="ECO:0007669"/>
    <property type="project" value="TreeGrafter"/>
</dbReference>
<feature type="transmembrane region" description="Helical" evidence="8">
    <location>
        <begin position="6"/>
        <end position="30"/>
    </location>
</feature>
<dbReference type="PROSITE" id="PS50885">
    <property type="entry name" value="HAMP"/>
    <property type="match status" value="1"/>
</dbReference>
<gene>
    <name evidence="11" type="ORF">SAMN02745110_00221</name>
</gene>
<sequence>MKNMTIKTFITFMFLSLLIMGTVYLTLFLVTPYSSVKKNREYIETESQTLADKCMNLSKAEAERLIHGFASRTGTYTELLEAENYLEREDSMIEEAYPLHFSDQQQEYMLCITRSDDRAQSFRQNIIKSIPTVLIIALILSIIGSRIFSYNMKKPIVRMSRIAERMAEQDFDWYCPDERDDEIGRLAKSLNKLSDELSAALEKLSDKNLYLKNEITLEKERERRRMLFFSGVSHELKTPISVVIGQIEGMRSGIGVYKDRDKYLEKCSNTLNELVSFINEILLVSHIDMGDMDSQEIVKIDSILDEEIAFYDGLITEKNIELEYEVPDNVGFRGNEQLLKKALGNILGNAFKYTPEGGKVSVRLESQKEAENKSGKVNLTITNSPAHIDEQHLLHLFEAFYRADTSNKDGSGLGLYITGMVLEMFGAEYKIENTEDGVKFKVEQI</sequence>
<dbReference type="CDD" id="cd00082">
    <property type="entry name" value="HisKA"/>
    <property type="match status" value="1"/>
</dbReference>
<dbReference type="EMBL" id="FUXA01000003">
    <property type="protein sequence ID" value="SJZ38276.1"/>
    <property type="molecule type" value="Genomic_DNA"/>
</dbReference>
<dbReference type="GO" id="GO:0000155">
    <property type="term" value="F:phosphorelay sensor kinase activity"/>
    <property type="evidence" value="ECO:0007669"/>
    <property type="project" value="InterPro"/>
</dbReference>
<name>A0A1T4K784_9FIRM</name>
<protein>
    <recommendedName>
        <fullName evidence="3">histidine kinase</fullName>
        <ecNumber evidence="3">2.7.13.3</ecNumber>
    </recommendedName>
</protein>
<keyword evidence="12" id="KW-1185">Reference proteome</keyword>
<organism evidence="11 12">
    <name type="scientific">Eubacterium ruminantium</name>
    <dbReference type="NCBI Taxonomy" id="42322"/>
    <lineage>
        <taxon>Bacteria</taxon>
        <taxon>Bacillati</taxon>
        <taxon>Bacillota</taxon>
        <taxon>Clostridia</taxon>
        <taxon>Eubacteriales</taxon>
        <taxon>Eubacteriaceae</taxon>
        <taxon>Eubacterium</taxon>
    </lineage>
</organism>
<dbReference type="OrthoDB" id="9762826at2"/>
<evidence type="ECO:0000256" key="1">
    <source>
        <dbReference type="ARBA" id="ARBA00000085"/>
    </source>
</evidence>
<feature type="domain" description="Histidine kinase" evidence="9">
    <location>
        <begin position="231"/>
        <end position="445"/>
    </location>
</feature>
<dbReference type="RefSeq" id="WP_078785899.1">
    <property type="nucleotide sequence ID" value="NZ_FMTO01000002.1"/>
</dbReference>
<dbReference type="Gene3D" id="6.10.340.10">
    <property type="match status" value="1"/>
</dbReference>
<dbReference type="Gene3D" id="3.30.565.10">
    <property type="entry name" value="Histidine kinase-like ATPase, C-terminal domain"/>
    <property type="match status" value="1"/>
</dbReference>
<evidence type="ECO:0000259" key="10">
    <source>
        <dbReference type="PROSITE" id="PS50885"/>
    </source>
</evidence>
<dbReference type="PROSITE" id="PS50109">
    <property type="entry name" value="HIS_KIN"/>
    <property type="match status" value="1"/>
</dbReference>
<dbReference type="InterPro" id="IPR050351">
    <property type="entry name" value="BphY/WalK/GraS-like"/>
</dbReference>
<feature type="transmembrane region" description="Helical" evidence="8">
    <location>
        <begin position="130"/>
        <end position="148"/>
    </location>
</feature>
<dbReference type="SMART" id="SM00304">
    <property type="entry name" value="HAMP"/>
    <property type="match status" value="1"/>
</dbReference>
<dbReference type="CDD" id="cd06225">
    <property type="entry name" value="HAMP"/>
    <property type="match status" value="1"/>
</dbReference>
<keyword evidence="6 11" id="KW-0418">Kinase</keyword>
<dbReference type="Pfam" id="PF00672">
    <property type="entry name" value="HAMP"/>
    <property type="match status" value="1"/>
</dbReference>
<keyword evidence="8" id="KW-1133">Transmembrane helix</keyword>
<evidence type="ECO:0000256" key="6">
    <source>
        <dbReference type="ARBA" id="ARBA00022777"/>
    </source>
</evidence>
<dbReference type="AlphaFoldDB" id="A0A1T4K784"/>
<evidence type="ECO:0000256" key="8">
    <source>
        <dbReference type="SAM" id="Phobius"/>
    </source>
</evidence>
<dbReference type="Proteomes" id="UP000189857">
    <property type="component" value="Unassembled WGS sequence"/>
</dbReference>
<keyword evidence="8" id="KW-0812">Transmembrane</keyword>
<evidence type="ECO:0000256" key="2">
    <source>
        <dbReference type="ARBA" id="ARBA00004370"/>
    </source>
</evidence>
<reference evidence="11 12" key="1">
    <citation type="submission" date="2017-02" db="EMBL/GenBank/DDBJ databases">
        <authorList>
            <person name="Peterson S.W."/>
        </authorList>
    </citation>
    <scope>NUCLEOTIDE SEQUENCE [LARGE SCALE GENOMIC DNA]</scope>
    <source>
        <strain evidence="11 12">ATCC 17233</strain>
    </source>
</reference>
<dbReference type="SMART" id="SM00388">
    <property type="entry name" value="HisKA"/>
    <property type="match status" value="1"/>
</dbReference>
<dbReference type="SUPFAM" id="SSF55874">
    <property type="entry name" value="ATPase domain of HSP90 chaperone/DNA topoisomerase II/histidine kinase"/>
    <property type="match status" value="1"/>
</dbReference>
<evidence type="ECO:0000256" key="5">
    <source>
        <dbReference type="ARBA" id="ARBA00022679"/>
    </source>
</evidence>
<dbReference type="PANTHER" id="PTHR45453:SF3">
    <property type="entry name" value="HISTIDINE KINASE"/>
    <property type="match status" value="1"/>
</dbReference>
<keyword evidence="5" id="KW-0808">Transferase</keyword>
<dbReference type="SUPFAM" id="SSF47384">
    <property type="entry name" value="Homodimeric domain of signal transducing histidine kinase"/>
    <property type="match status" value="1"/>
</dbReference>
<evidence type="ECO:0000313" key="12">
    <source>
        <dbReference type="Proteomes" id="UP000189857"/>
    </source>
</evidence>
<evidence type="ECO:0000259" key="9">
    <source>
        <dbReference type="PROSITE" id="PS50109"/>
    </source>
</evidence>
<keyword evidence="7" id="KW-0902">Two-component regulatory system</keyword>
<evidence type="ECO:0000256" key="4">
    <source>
        <dbReference type="ARBA" id="ARBA00022553"/>
    </source>
</evidence>
<dbReference type="Pfam" id="PF02518">
    <property type="entry name" value="HATPase_c"/>
    <property type="match status" value="1"/>
</dbReference>
<dbReference type="GO" id="GO:0004721">
    <property type="term" value="F:phosphoprotein phosphatase activity"/>
    <property type="evidence" value="ECO:0007669"/>
    <property type="project" value="TreeGrafter"/>
</dbReference>
<dbReference type="SUPFAM" id="SSF158472">
    <property type="entry name" value="HAMP domain-like"/>
    <property type="match status" value="1"/>
</dbReference>
<dbReference type="InterPro" id="IPR036097">
    <property type="entry name" value="HisK_dim/P_sf"/>
</dbReference>
<evidence type="ECO:0000256" key="7">
    <source>
        <dbReference type="ARBA" id="ARBA00023012"/>
    </source>
</evidence>
<accession>A0A1T4K784</accession>
<proteinExistence type="predicted"/>
<dbReference type="InterPro" id="IPR036890">
    <property type="entry name" value="HATPase_C_sf"/>
</dbReference>
<dbReference type="PANTHER" id="PTHR45453">
    <property type="entry name" value="PHOSPHATE REGULON SENSOR PROTEIN PHOR"/>
    <property type="match status" value="1"/>
</dbReference>
<dbReference type="GO" id="GO:0016036">
    <property type="term" value="P:cellular response to phosphate starvation"/>
    <property type="evidence" value="ECO:0007669"/>
    <property type="project" value="TreeGrafter"/>
</dbReference>
<dbReference type="InterPro" id="IPR003660">
    <property type="entry name" value="HAMP_dom"/>
</dbReference>
<dbReference type="Gene3D" id="1.10.287.130">
    <property type="match status" value="1"/>
</dbReference>